<dbReference type="InterPro" id="IPR041690">
    <property type="entry name" value="Cadherin_5"/>
</dbReference>
<evidence type="ECO:0000256" key="1">
    <source>
        <dbReference type="SAM" id="MobiDB-lite"/>
    </source>
</evidence>
<dbReference type="Pfam" id="PF17892">
    <property type="entry name" value="Cadherin_5"/>
    <property type="match status" value="1"/>
</dbReference>
<sequence length="3356" mass="344503">MRTPWDREEKKDEEQKGQTQSLMLALEPRMMFDAAGLVAAVDMDLDADDGAEALVSLESAAGEEAASNEVVFIDSRVDASEFAEDIPAGATVVTIDSDEDGLSQMSEALEGMSDVDGVHIISHGSSGELKLGADAVDSQALIANAGELQNWTESLSVDADIMIYGCNVAADADGEAFVNLFGELTGADVAASDDATGSSGDWVLEVTTGDIETAAIDGSAYAGVLAATPTATDDTAAGSASENGGTLEIDIDTLLANDVQDDDGNSLTLIDFETTSTEGGTITRPNGSLLYTAPTGDFSGSDTFRYRITDFDSDTGEVWGTVTVTVDNEADLPVATDFEVTDGVEGNAVIISVSDDLDPNISDADITYGGASWSVSGINSSNTASNGPITIKDASDSTIDAGSVSFANDQFTFTPEAGWSGDTSFEYVIQDGDVAGVSGQSYGTINLTLAPDNTAAPVIAADGGNADQPVLTDILEDVAEADNDGTLVSDILDGLTEDGSSRISDADDAGGYVTEYGVAITALEDDSKGDWQYSTDSGTTWTDIPAGVATGSALLLDGDAKVRFQPTDANYNTAIDTDPKSFTYKVWDRSNEADVPSGTTGVNTASGNAYSTATATAEIDITAVDDAPVLTLDADNTVTYTENDSIDNTALTLDGAATDTPTLAFDTTHISIADDHADEDNTMKITLEVSSGKLVFLSDVGGNSLGTSTDDTVVTLANFGTNSSVAVVQGTNDGTADKFILTGKESDLNELFAGPGGANQEYLAWYADQDGDGTVTLDVKLEHEDGTSDQEGTISLTTTGTNDAPTLAAGGVSMTTIVEDATTNAGQLVSDLIASKITDVDTISSMNDTGMAIIGGLLADGTGVTNGSWQYSTDSGANWTDFDPTGFAANDAMVLASTDMVRYNAEADEHGDATLSVVAWDGSDGATTAAAGSVDVSAAQGATDAYSATGGAITITQTITAVNDDPVINYDAAALTANHTANYTEDATVTFADGDDQEEISIADTEATDEGANVTVTLALPSGSGGTITITDDSAVTSSGDGSATVTLTGTVANVNTALATGVTYDPAADLDVDEVLTITVNDGTTTTTQTATMTVATVNDAPTLADVSGNDPDAYDEGLADDDVPGFTVASVLDGKVTEVDTDTDHTSEGIAITAKAGDGTWQYKLSADSDWTDMGAVAGTSALLLDPADSLRYLPADGDENTAQDTDATLTIRAWDQTNAGYDPGENGDTTDGSTAWSGVDRTITQTIDATEDGAVLQIGGTTVVAGDELTGTEAVAEGGVNGAIQLSDGDAIMSLSDVDGTSDTVTMTFSVDSGSMAFDATELASFAGTYDANSDDTVISLTGTVAQINALLDDTVAGGNDADPVFKFTPDDAEENPQDAILTVTVDNGSLGTDTYTIELNSNRVNDAPVVADAGGFGGNLDEETATLIDDFSITDVDHTDMEATLTATQGTITLGTASGLIIAEGGQGTESIKLYGSVTDINAALATLTYTPNDDYTGADTLTLAVDDGESANNTDSATINITVDNVNDAPTATAFYVQVNEKTGTAGETGITVTADLEEIGDATTNKVYSDSGFTTLLTAAAMDDIDTGDALVVEVLDDDGVTWITADGGTATTSAGGTVTIDTTNNTITYEGALGYSGDDSITYRMKDDSGDANTEYSAEQTINVDVVNVLNDTVTAEDDGTFTTDEDTALQNIDVLANDTGLDGINLAEDYGVIVTISSDPVDGNGDSAGTVQVNADNTITFIPAADFVGSASFDYQVQDKGSDGLASGQPSTATVDITVTATADAPEVTMPQSDYTVEEEATIDITGISIDDVDDPTSNIKVVIESSKGAPQLGTTTLVSVTEGNDATSSRLVAYGSVDNLNAALATLTYTGLVDETGDDQLTVTVDDLSNGYTLTGLTDEGSVDIEITAMNDAPDAPADLAKTVTQGVALTIDPLEAGGTDAEGDTLSVGSFTSPTAALGTVSLVDGNFVYTPNDGVDSGTDTFTFTVVDSGGKQAASATTVTLTIEAANQAPEVSGNLVYQVASTGDTVDLDLSNNTLVSDFEDDQLYIADFDYATENGGTVSMTNMLNGTFTYTPPSSAPESDTFNVIIGDIMGGQTEVTVTLMLDNGGNFEAVAEGDSATMVEDGDPIEITPLDNDWDFDNAGNDNTGITIATFDASTTGGGSVTLNGSGDTFTYTPAANFNGTDTFRYWVQDSTGELSAEPATITIEVTPVNDSPVATDDVIATVEDVAITGFGVMDNDNDSLDNDGEGNGAGLTISAVSDATMGTVTYDSDGLFTYTPDLNANGEDSFTYTVIDSDGETTTATVTVMITAVDDNPITQDDEVTTTEDTSVTIDVLDNDDDPERLESAYNPDNLGKADWFFIINTTDPDNGTVYTDADGNLEYVPDANWSGTDTFTYTVMDPYGKTSDATVTVNVEAAADMPTVGADSLTTNEDMDLVIDVDNNLFNNDVNNDDSTVDLTLASFTQPTAGTGTIVDNGDGTLTYSPAADWYGTTTFDYTAQAPGGLSANGTVTITVDPINDGPEISVPGSNPAGDEDTSFAITDISVSDADASAGDNTVEVTLTTAEGGAMTLVSVSNIEITGGANGTDTITFTGEIAEVNSALSSMQYIGAEHFNGTETIVVSVNDLGNYGDTEKTTSANVYVTVNSVADAPILSDISYDSGVEDSVGITLTGEMFDAGFQNVESSDTLASIKVTALPTSTEGSLELDGVAVTVDQVIGITNLNNNELKFVPVADWNGDSSFTWNGTHETGGSPTYSDSDANFTVTVSAVNDAPVLTVGSAVTTLEDTSVAISTVSISDLDNELANDVTVTMSVNDGTISVTEMSGVTVTGNSSDSMTVTGSVTSVNTVLSSLAYVGDAYFNGSDTLSVEVNDNENGGSGELTDSDTVDITITAVSNAPVAGADSFSLNEGSSVTFTVADLLGNDSNVEDTSVALEVISNTSTSSGTLTVSGDLSDSTTTFTYTPDSDFNGTDSFMYTVTNNAGGNVLGDVSLVVSAVNDAPTIDTSSVPTLSVNTGEELSISGIQIDDSDVDETADGEVQMTLTAGVTDAQLSLSSTPSNLTVTGADSNSMVLTGSLADVQTALYNLKYTAGTAAGSDTISMTLDDQGNTGDTSQSVSSSLAVTISEANVDPVASTDVVVIPASPSGSYEISGMLSNDTDGNNDSLFIAGFSRPANSSDAILRYSNGTFSYTPGADFTGLDWFTYRISDGMGGFSESIIYITDDADNANIPSGSDVIHTYTSELEQPSEEADVITAKAEAEAEAEAQIAEAELMALFQPKEEAAAAEKSNADQANEEHVLPLSEGENSLNDQLHQAGQDDFEAEQANLMALLGSVTDNSAA</sequence>
<evidence type="ECO:0000259" key="2">
    <source>
        <dbReference type="PROSITE" id="PS50268"/>
    </source>
</evidence>
<organism evidence="3">
    <name type="scientific">Magnetococcus massalia (strain MO-1)</name>
    <dbReference type="NCBI Taxonomy" id="451514"/>
    <lineage>
        <taxon>Bacteria</taxon>
        <taxon>Pseudomonadati</taxon>
        <taxon>Pseudomonadota</taxon>
        <taxon>Magnetococcia</taxon>
        <taxon>Magnetococcales</taxon>
        <taxon>Magnetococcaceae</taxon>
        <taxon>Magnetococcus</taxon>
    </lineage>
</organism>
<name>E2EZU4_MAGMO</name>
<evidence type="ECO:0000313" key="4">
    <source>
        <dbReference type="EMBL" id="CRH04457.1"/>
    </source>
</evidence>
<dbReference type="Gene3D" id="2.60.40.2810">
    <property type="match status" value="2"/>
</dbReference>
<dbReference type="PROSITE" id="PS50268">
    <property type="entry name" value="CADHERIN_2"/>
    <property type="match status" value="1"/>
</dbReference>
<dbReference type="GO" id="GO:0016020">
    <property type="term" value="C:membrane"/>
    <property type="evidence" value="ECO:0007669"/>
    <property type="project" value="InterPro"/>
</dbReference>
<dbReference type="GO" id="GO:0005509">
    <property type="term" value="F:calcium ion binding"/>
    <property type="evidence" value="ECO:0007669"/>
    <property type="project" value="InterPro"/>
</dbReference>
<feature type="compositionally biased region" description="Polar residues" evidence="1">
    <location>
        <begin position="3320"/>
        <end position="3330"/>
    </location>
</feature>
<evidence type="ECO:0000313" key="3">
    <source>
        <dbReference type="EMBL" id="ADL27920.1"/>
    </source>
</evidence>
<dbReference type="EMBL" id="LO017727">
    <property type="protein sequence ID" value="CRH04457.1"/>
    <property type="molecule type" value="Genomic_DNA"/>
</dbReference>
<protein>
    <submittedName>
        <fullName evidence="3">M1 protein</fullName>
    </submittedName>
    <submittedName>
        <fullName evidence="4">Sheath associated protein M1. putative outer membrane adhesin like protein</fullName>
    </submittedName>
</protein>
<dbReference type="GO" id="GO:0007156">
    <property type="term" value="P:homophilic cell adhesion via plasma membrane adhesion molecules"/>
    <property type="evidence" value="ECO:0007669"/>
    <property type="project" value="InterPro"/>
</dbReference>
<accession>E2EZU4</accession>
<dbReference type="Pfam" id="PF14252">
    <property type="entry name" value="DUF4347"/>
    <property type="match status" value="1"/>
</dbReference>
<dbReference type="InterPro" id="IPR002126">
    <property type="entry name" value="Cadherin-like_dom"/>
</dbReference>
<proteinExistence type="predicted"/>
<feature type="domain" description="Cadherin" evidence="2">
    <location>
        <begin position="2257"/>
        <end position="2331"/>
    </location>
</feature>
<reference evidence="4" key="2">
    <citation type="submission" date="2015-04" db="EMBL/GenBank/DDBJ databases">
        <authorList>
            <person name="Syromyatnikov M.Y."/>
            <person name="Popov V.N."/>
        </authorList>
    </citation>
    <scope>NUCLEOTIDE SEQUENCE</scope>
    <source>
        <strain evidence="4">MO-1</strain>
    </source>
</reference>
<feature type="region of interest" description="Disordered" evidence="1">
    <location>
        <begin position="3297"/>
        <end position="3336"/>
    </location>
</feature>
<dbReference type="NCBIfam" id="NF012211">
    <property type="entry name" value="tand_rpt_95"/>
    <property type="match status" value="10"/>
</dbReference>
<reference evidence="3" key="1">
    <citation type="submission" date="2010-03" db="EMBL/GenBank/DDBJ databases">
        <title>Assembly of sheath structure composed of glycoprotein is mediated by Ca.</title>
        <authorList>
            <person name="Zhang W.-J."/>
            <person name="Santini C.-L."/>
            <person name="Wu L.-F."/>
            <person name="Barbe V."/>
            <person name="Medigue C."/>
        </authorList>
    </citation>
    <scope>NUCLEOTIDE SEQUENCE</scope>
    <source>
        <strain evidence="3">MO-1</strain>
    </source>
</reference>
<dbReference type="Gene3D" id="2.60.40.3440">
    <property type="match status" value="7"/>
</dbReference>
<gene>
    <name evidence="4" type="ORF">MAGMO_0244</name>
</gene>
<dbReference type="EMBL" id="HM015774">
    <property type="protein sequence ID" value="ADL27920.1"/>
    <property type="molecule type" value="Genomic_DNA"/>
</dbReference>
<dbReference type="Pfam" id="PF17963">
    <property type="entry name" value="Big_9"/>
    <property type="match status" value="9"/>
</dbReference>
<dbReference type="InterPro" id="IPR025592">
    <property type="entry name" value="DUF4347"/>
</dbReference>